<reference evidence="1 2" key="1">
    <citation type="submission" date="2019-05" db="EMBL/GenBank/DDBJ databases">
        <title>Another draft genome of Portunus trituberculatus and its Hox gene families provides insights of decapod evolution.</title>
        <authorList>
            <person name="Jeong J.-H."/>
            <person name="Song I."/>
            <person name="Kim S."/>
            <person name="Choi T."/>
            <person name="Kim D."/>
            <person name="Ryu S."/>
            <person name="Kim W."/>
        </authorList>
    </citation>
    <scope>NUCLEOTIDE SEQUENCE [LARGE SCALE GENOMIC DNA]</scope>
    <source>
        <tissue evidence="1">Muscle</tissue>
    </source>
</reference>
<comment type="caution">
    <text evidence="1">The sequence shown here is derived from an EMBL/GenBank/DDBJ whole genome shotgun (WGS) entry which is preliminary data.</text>
</comment>
<proteinExistence type="predicted"/>
<organism evidence="1 2">
    <name type="scientific">Portunus trituberculatus</name>
    <name type="common">Swimming crab</name>
    <name type="synonym">Neptunus trituberculatus</name>
    <dbReference type="NCBI Taxonomy" id="210409"/>
    <lineage>
        <taxon>Eukaryota</taxon>
        <taxon>Metazoa</taxon>
        <taxon>Ecdysozoa</taxon>
        <taxon>Arthropoda</taxon>
        <taxon>Crustacea</taxon>
        <taxon>Multicrustacea</taxon>
        <taxon>Malacostraca</taxon>
        <taxon>Eumalacostraca</taxon>
        <taxon>Eucarida</taxon>
        <taxon>Decapoda</taxon>
        <taxon>Pleocyemata</taxon>
        <taxon>Brachyura</taxon>
        <taxon>Eubrachyura</taxon>
        <taxon>Portunoidea</taxon>
        <taxon>Portunidae</taxon>
        <taxon>Portuninae</taxon>
        <taxon>Portunus</taxon>
    </lineage>
</organism>
<sequence>MGRGGVGGEGLGGVTRSAGQVSWGCVARGNTCGLLAHVSLMELSSYRDYSDTNQRRNLSWRENVDCLQEEDAK</sequence>
<dbReference type="Proteomes" id="UP000324222">
    <property type="component" value="Unassembled WGS sequence"/>
</dbReference>
<dbReference type="EMBL" id="VSRR010004437">
    <property type="protein sequence ID" value="MPC39671.1"/>
    <property type="molecule type" value="Genomic_DNA"/>
</dbReference>
<evidence type="ECO:0000313" key="2">
    <source>
        <dbReference type="Proteomes" id="UP000324222"/>
    </source>
</evidence>
<protein>
    <submittedName>
        <fullName evidence="1">Uncharacterized protein</fullName>
    </submittedName>
</protein>
<evidence type="ECO:0000313" key="1">
    <source>
        <dbReference type="EMBL" id="MPC39671.1"/>
    </source>
</evidence>
<name>A0A5B7EY52_PORTR</name>
<gene>
    <name evidence="1" type="ORF">E2C01_033216</name>
</gene>
<dbReference type="AlphaFoldDB" id="A0A5B7EY52"/>
<accession>A0A5B7EY52</accession>
<keyword evidence="2" id="KW-1185">Reference proteome</keyword>